<proteinExistence type="predicted"/>
<organism evidence="2 3">
    <name type="scientific">Kribbibacterium absianum</name>
    <dbReference type="NCBI Taxonomy" id="3044210"/>
    <lineage>
        <taxon>Bacteria</taxon>
        <taxon>Bacillati</taxon>
        <taxon>Actinomycetota</taxon>
        <taxon>Coriobacteriia</taxon>
        <taxon>Coriobacteriales</taxon>
        <taxon>Kribbibacteriaceae</taxon>
        <taxon>Kribbibacterium</taxon>
    </lineage>
</organism>
<dbReference type="PANTHER" id="PTHR32502:SF27">
    <property type="entry name" value="PTS SYSTEM, MANNOSE-SPECIFIC IID COMPONENT"/>
    <property type="match status" value="1"/>
</dbReference>
<gene>
    <name evidence="2" type="ORF">QJ043_08545</name>
</gene>
<evidence type="ECO:0000313" key="2">
    <source>
        <dbReference type="EMBL" id="MDJ1130120.1"/>
    </source>
</evidence>
<comment type="caution">
    <text evidence="2">The sequence shown here is derived from an EMBL/GenBank/DDBJ whole genome shotgun (WGS) entry which is preliminary data.</text>
</comment>
<evidence type="ECO:0000313" key="3">
    <source>
        <dbReference type="Proteomes" id="UP001431693"/>
    </source>
</evidence>
<feature type="transmembrane region" description="Helical" evidence="1">
    <location>
        <begin position="321"/>
        <end position="340"/>
    </location>
</feature>
<sequence length="341" mass="36747">MAETEKIVLTKKDRQAVFMRTWLLQANWNYERMQNVGWCYAMIPAMRKLYKDPEDQKAFLKRHLEFFNTHPYVAAPVWGVELSLEETKANGAPVDDAAIQGVKIGMMGPLAGVGDPIFWGTLRPVLGAFAASLALAGSILGPILFFVIWNAVRMAFLWYTQEFGYQAGASIAKDLGGGLLQKVTMGASVLGMFIMGVLIPRWTSIDMSSIVFATTDYGSVDSAYPAATELVNALNGVANGATITPDILSNGLNSFSSVAGSGYSVVQQMADQAGNAYTGAEQYRMVGTTTLQSVLDQLLPGLLPLGLTALCMWLLKKGVNPIVIIFALFGVGILGALLGIW</sequence>
<keyword evidence="1" id="KW-0472">Membrane</keyword>
<keyword evidence="1" id="KW-1133">Transmembrane helix</keyword>
<dbReference type="Pfam" id="PF03613">
    <property type="entry name" value="EIID-AGA"/>
    <property type="match status" value="1"/>
</dbReference>
<keyword evidence="1" id="KW-0812">Transmembrane</keyword>
<reference evidence="2" key="1">
    <citation type="submission" date="2023-05" db="EMBL/GenBank/DDBJ databases">
        <title>[olsenella] sp. nov., isolated from a pig farm feces dump.</title>
        <authorList>
            <person name="Chang Y.-H."/>
        </authorList>
    </citation>
    <scope>NUCLEOTIDE SEQUENCE</scope>
    <source>
        <strain evidence="2">YH-ols2217</strain>
    </source>
</reference>
<feature type="transmembrane region" description="Helical" evidence="1">
    <location>
        <begin position="179"/>
        <end position="199"/>
    </location>
</feature>
<dbReference type="InterPro" id="IPR050303">
    <property type="entry name" value="GatZ_KbaZ_carbometab"/>
</dbReference>
<feature type="transmembrane region" description="Helical" evidence="1">
    <location>
        <begin position="125"/>
        <end position="149"/>
    </location>
</feature>
<dbReference type="RefSeq" id="WP_283713285.1">
    <property type="nucleotide sequence ID" value="NZ_JASJEW010000003.1"/>
</dbReference>
<protein>
    <submittedName>
        <fullName evidence="2">PTS system mannose/fructose/sorbose family transporter subunit IID</fullName>
    </submittedName>
</protein>
<dbReference type="EMBL" id="JASJEX010000004">
    <property type="protein sequence ID" value="MDJ1130120.1"/>
    <property type="molecule type" value="Genomic_DNA"/>
</dbReference>
<dbReference type="InterPro" id="IPR004704">
    <property type="entry name" value="PTS_IID_man"/>
</dbReference>
<name>A0ABT6ZM58_9ACTN</name>
<dbReference type="Proteomes" id="UP001431693">
    <property type="component" value="Unassembled WGS sequence"/>
</dbReference>
<evidence type="ECO:0000256" key="1">
    <source>
        <dbReference type="SAM" id="Phobius"/>
    </source>
</evidence>
<dbReference type="PROSITE" id="PS51108">
    <property type="entry name" value="PTS_EIID"/>
    <property type="match status" value="1"/>
</dbReference>
<keyword evidence="3" id="KW-1185">Reference proteome</keyword>
<accession>A0ABT6ZM58</accession>
<dbReference type="PANTHER" id="PTHR32502">
    <property type="entry name" value="N-ACETYLGALACTOSAMINE PERMEASE II COMPONENT-RELATED"/>
    <property type="match status" value="1"/>
</dbReference>